<organism evidence="1 2">
    <name type="scientific">Caerostris extrusa</name>
    <name type="common">Bark spider</name>
    <name type="synonym">Caerostris bankana</name>
    <dbReference type="NCBI Taxonomy" id="172846"/>
    <lineage>
        <taxon>Eukaryota</taxon>
        <taxon>Metazoa</taxon>
        <taxon>Ecdysozoa</taxon>
        <taxon>Arthropoda</taxon>
        <taxon>Chelicerata</taxon>
        <taxon>Arachnida</taxon>
        <taxon>Araneae</taxon>
        <taxon>Araneomorphae</taxon>
        <taxon>Entelegynae</taxon>
        <taxon>Araneoidea</taxon>
        <taxon>Araneidae</taxon>
        <taxon>Caerostris</taxon>
    </lineage>
</organism>
<comment type="caution">
    <text evidence="1">The sequence shown here is derived from an EMBL/GenBank/DDBJ whole genome shotgun (WGS) entry which is preliminary data.</text>
</comment>
<dbReference type="Proteomes" id="UP001054945">
    <property type="component" value="Unassembled WGS sequence"/>
</dbReference>
<evidence type="ECO:0000313" key="2">
    <source>
        <dbReference type="Proteomes" id="UP001054945"/>
    </source>
</evidence>
<proteinExistence type="predicted"/>
<accession>A0AAV4P2C1</accession>
<evidence type="ECO:0000313" key="1">
    <source>
        <dbReference type="EMBL" id="GIX90799.1"/>
    </source>
</evidence>
<reference evidence="1 2" key="1">
    <citation type="submission" date="2021-06" db="EMBL/GenBank/DDBJ databases">
        <title>Caerostris extrusa draft genome.</title>
        <authorList>
            <person name="Kono N."/>
            <person name="Arakawa K."/>
        </authorList>
    </citation>
    <scope>NUCLEOTIDE SEQUENCE [LARGE SCALE GENOMIC DNA]</scope>
</reference>
<dbReference type="AlphaFoldDB" id="A0AAV4P2C1"/>
<gene>
    <name evidence="1" type="ORF">CEXT_135221</name>
</gene>
<name>A0AAV4P2C1_CAEEX</name>
<sequence>MPANDPAVRSSQKRRPATILTQEFDPFLQSQTRKCPLPLSTRHMNVKHPRFLMTPNSTSCSFKRPSKNSNLDNEVLAPLTTSSYILLAMGAGSSDESEISPNFKKILLLKISPILSISALTGNHLLKLTNDE</sequence>
<dbReference type="EMBL" id="BPLR01003970">
    <property type="protein sequence ID" value="GIX90799.1"/>
    <property type="molecule type" value="Genomic_DNA"/>
</dbReference>
<keyword evidence="2" id="KW-1185">Reference proteome</keyword>
<protein>
    <submittedName>
        <fullName evidence="1">Uncharacterized protein</fullName>
    </submittedName>
</protein>